<keyword evidence="1" id="KW-0067">ATP-binding</keyword>
<gene>
    <name evidence="1" type="ORF">TNCT_564501</name>
</gene>
<dbReference type="Proteomes" id="UP000887116">
    <property type="component" value="Unassembled WGS sequence"/>
</dbReference>
<dbReference type="OrthoDB" id="8121869at2759"/>
<dbReference type="GO" id="GO:0004386">
    <property type="term" value="F:helicase activity"/>
    <property type="evidence" value="ECO:0007669"/>
    <property type="project" value="UniProtKB-KW"/>
</dbReference>
<protein>
    <submittedName>
        <fullName evidence="1">ATP-dependent DNA helicase</fullName>
    </submittedName>
</protein>
<reference evidence="1" key="1">
    <citation type="submission" date="2020-07" db="EMBL/GenBank/DDBJ databases">
        <title>Multicomponent nature underlies the extraordinary mechanical properties of spider dragline silk.</title>
        <authorList>
            <person name="Kono N."/>
            <person name="Nakamura H."/>
            <person name="Mori M."/>
            <person name="Yoshida Y."/>
            <person name="Ohtoshi R."/>
            <person name="Malay A.D."/>
            <person name="Moran D.A.P."/>
            <person name="Tomita M."/>
            <person name="Numata K."/>
            <person name="Arakawa K."/>
        </authorList>
    </citation>
    <scope>NUCLEOTIDE SEQUENCE</scope>
</reference>
<dbReference type="AlphaFoldDB" id="A0A8X6L321"/>
<keyword evidence="1" id="KW-0547">Nucleotide-binding</keyword>
<organism evidence="1 2">
    <name type="scientific">Trichonephila clavata</name>
    <name type="common">Joro spider</name>
    <name type="synonym">Nephila clavata</name>
    <dbReference type="NCBI Taxonomy" id="2740835"/>
    <lineage>
        <taxon>Eukaryota</taxon>
        <taxon>Metazoa</taxon>
        <taxon>Ecdysozoa</taxon>
        <taxon>Arthropoda</taxon>
        <taxon>Chelicerata</taxon>
        <taxon>Arachnida</taxon>
        <taxon>Araneae</taxon>
        <taxon>Araneomorphae</taxon>
        <taxon>Entelegynae</taxon>
        <taxon>Araneoidea</taxon>
        <taxon>Nephilidae</taxon>
        <taxon>Trichonephila</taxon>
    </lineage>
</organism>
<evidence type="ECO:0000313" key="1">
    <source>
        <dbReference type="EMBL" id="GFQ93601.1"/>
    </source>
</evidence>
<keyword evidence="2" id="KW-1185">Reference proteome</keyword>
<dbReference type="EMBL" id="BMAO01004286">
    <property type="protein sequence ID" value="GFQ93601.1"/>
    <property type="molecule type" value="Genomic_DNA"/>
</dbReference>
<keyword evidence="1" id="KW-0347">Helicase</keyword>
<name>A0A8X6L321_TRICU</name>
<comment type="caution">
    <text evidence="1">The sequence shown here is derived from an EMBL/GenBank/DDBJ whole genome shotgun (WGS) entry which is preliminary data.</text>
</comment>
<proteinExistence type="predicted"/>
<evidence type="ECO:0000313" key="2">
    <source>
        <dbReference type="Proteomes" id="UP000887116"/>
    </source>
</evidence>
<sequence>MAAFLIENTNVNAPLVNNNNEITLYQIRRYISSNEAVGRIFGFEIHERDPAVINLAVHLVNSQCVFFTNEIAVDRATKSTKNYTPRIF</sequence>
<accession>A0A8X6L321</accession>
<keyword evidence="1" id="KW-0378">Hydrolase</keyword>